<dbReference type="Proteomes" id="UP000271817">
    <property type="component" value="Unassembled WGS sequence"/>
</dbReference>
<evidence type="ECO:0008006" key="3">
    <source>
        <dbReference type="Google" id="ProtNLM"/>
    </source>
</evidence>
<proteinExistence type="predicted"/>
<organism evidence="1 2">
    <name type="scientific">Pseudomonas amygdali pv. lachrymans</name>
    <name type="common">Pseudomonas syringae pv. lachrymans</name>
    <dbReference type="NCBI Taxonomy" id="53707"/>
    <lineage>
        <taxon>Bacteria</taxon>
        <taxon>Pseudomonadati</taxon>
        <taxon>Pseudomonadota</taxon>
        <taxon>Gammaproteobacteria</taxon>
        <taxon>Pseudomonadales</taxon>
        <taxon>Pseudomonadaceae</taxon>
        <taxon>Pseudomonas</taxon>
        <taxon>Pseudomonas amygdali</taxon>
    </lineage>
</organism>
<dbReference type="Pfam" id="PF14175">
    <property type="entry name" value="YaaC"/>
    <property type="match status" value="1"/>
</dbReference>
<reference evidence="1 2" key="1">
    <citation type="submission" date="2018-08" db="EMBL/GenBank/DDBJ databases">
        <title>Recombination of ecologically and evolutionarily significant loci maintains genetic cohesion in the Pseudomonas syringae species complex.</title>
        <authorList>
            <person name="Dillon M."/>
            <person name="Thakur S."/>
            <person name="Almeida R.N.D."/>
            <person name="Weir B.S."/>
            <person name="Guttman D.S."/>
        </authorList>
    </citation>
    <scope>NUCLEOTIDE SEQUENCE [LARGE SCALE GENOMIC DNA]</scope>
    <source>
        <strain evidence="1 2">ICMP 3402</strain>
    </source>
</reference>
<protein>
    <recommendedName>
        <fullName evidence="3">YaaC-like Protein</fullName>
    </recommendedName>
</protein>
<gene>
    <name evidence="1" type="ORF">ALP33_01969</name>
</gene>
<dbReference type="InterPro" id="IPR026988">
    <property type="entry name" value="YaaC-like"/>
</dbReference>
<evidence type="ECO:0000313" key="1">
    <source>
        <dbReference type="EMBL" id="RMU17916.1"/>
    </source>
</evidence>
<evidence type="ECO:0000313" key="2">
    <source>
        <dbReference type="Proteomes" id="UP000271817"/>
    </source>
</evidence>
<sequence>MIMEGAGIELRMGILHDAARQQVLGPLSSHGWIASVVDESEDGEYLVIDAEKSGKKHSVALMYTSATDNRHYRHLESRVSHIFTNGQLYHVEDYARGITTPVSSVGDFFPLLVEWNSELAPAKPRKKNANSTGAILRIVSENPLAGIWSRLNQFSSSEIAKKLVLKRADKDGAVLADEQVLSKASGIAFALGNAADYYKGAPYESLNKRVLSLYYGTLSLAFAEMLAAPNGPSDLDELEGMTKQGHGLFALSSVTGHFGDLKVGVLATGFYPNWVNFLGYDTGFYPKAKAKSVGDLDNSVKYQSQSFAGISVLLSAVPELGDLFTQVYDDEPAWVIPYIDIASRHAQGGANPSSSYILLMDRSKKISEARIALQDWPLAELTTVESTDDGEVFRARVDHQGLKSWHDALLLHRSPYLSSPTLILPVLGGVPEYRVTSLAILYALSILVRYMPSAWRRVEGGDWDQHLSVMRAVLDVFERILPQQFLESISGERVHTSLPGSLI</sequence>
<comment type="caution">
    <text evidence="1">The sequence shown here is derived from an EMBL/GenBank/DDBJ whole genome shotgun (WGS) entry which is preliminary data.</text>
</comment>
<name>A0AB37R3J1_PSEAV</name>
<dbReference type="EMBL" id="RBTW01000205">
    <property type="protein sequence ID" value="RMU17916.1"/>
    <property type="molecule type" value="Genomic_DNA"/>
</dbReference>
<accession>A0AB37R3J1</accession>
<dbReference type="AlphaFoldDB" id="A0AB37R3J1"/>